<reference evidence="7 8" key="1">
    <citation type="journal article" date="2017" name="Plant Biotechnol. J.">
        <title>A comprehensive draft genome sequence for lupin (Lupinus angustifolius), an emerging health food: insights into plant-microbe interactions and legume evolution.</title>
        <authorList>
            <person name="Hane J.K."/>
            <person name="Ming Y."/>
            <person name="Kamphuis L.G."/>
            <person name="Nelson M.N."/>
            <person name="Garg G."/>
            <person name="Atkins C.A."/>
            <person name="Bayer P.E."/>
            <person name="Bravo A."/>
            <person name="Bringans S."/>
            <person name="Cannon S."/>
            <person name="Edwards D."/>
            <person name="Foley R."/>
            <person name="Gao L.L."/>
            <person name="Harrison M.J."/>
            <person name="Huang W."/>
            <person name="Hurgobin B."/>
            <person name="Li S."/>
            <person name="Liu C.W."/>
            <person name="McGrath A."/>
            <person name="Morahan G."/>
            <person name="Murray J."/>
            <person name="Weller J."/>
            <person name="Jian J."/>
            <person name="Singh K.B."/>
        </authorList>
    </citation>
    <scope>NUCLEOTIDE SEQUENCE [LARGE SCALE GENOMIC DNA]</scope>
    <source>
        <strain evidence="8">cv. Tanjil</strain>
        <tissue evidence="7">Whole plant</tissue>
    </source>
</reference>
<dbReference type="Pfam" id="PF00285">
    <property type="entry name" value="Citrate_synt"/>
    <property type="match status" value="1"/>
</dbReference>
<dbReference type="Gramene" id="OIV92538">
    <property type="protein sequence ID" value="OIV92538"/>
    <property type="gene ID" value="TanjilG_02301"/>
</dbReference>
<dbReference type="NCBIfam" id="NF007128">
    <property type="entry name" value="PRK09569.1"/>
    <property type="match status" value="1"/>
</dbReference>
<dbReference type="EMBL" id="CM007379">
    <property type="protein sequence ID" value="OIV92538.1"/>
    <property type="molecule type" value="Genomic_DNA"/>
</dbReference>
<evidence type="ECO:0000256" key="1">
    <source>
        <dbReference type="ARBA" id="ARBA00010566"/>
    </source>
</evidence>
<feature type="region of interest" description="Disordered" evidence="5">
    <location>
        <begin position="59"/>
        <end position="87"/>
    </location>
</feature>
<dbReference type="FunFam" id="1.10.580.10:FF:000001">
    <property type="entry name" value="Citrate synthase"/>
    <property type="match status" value="1"/>
</dbReference>
<dbReference type="InterPro" id="IPR008889">
    <property type="entry name" value="VQ"/>
</dbReference>
<dbReference type="GO" id="GO:0005759">
    <property type="term" value="C:mitochondrial matrix"/>
    <property type="evidence" value="ECO:0007669"/>
    <property type="project" value="TreeGrafter"/>
</dbReference>
<accession>A0A4P1QQU4</accession>
<dbReference type="InterPro" id="IPR019810">
    <property type="entry name" value="Citrate_synthase_AS"/>
</dbReference>
<dbReference type="GO" id="GO:0046912">
    <property type="term" value="F:acyltransferase activity, acyl groups converted into alkyl on transfer"/>
    <property type="evidence" value="ECO:0007669"/>
    <property type="project" value="InterPro"/>
</dbReference>
<dbReference type="InterPro" id="IPR036969">
    <property type="entry name" value="Citrate_synthase_sf"/>
</dbReference>
<evidence type="ECO:0000313" key="8">
    <source>
        <dbReference type="Proteomes" id="UP000188354"/>
    </source>
</evidence>
<dbReference type="SUPFAM" id="SSF48256">
    <property type="entry name" value="Citrate synthase"/>
    <property type="match status" value="1"/>
</dbReference>
<name>A0A4P1QQU4_LUPAN</name>
<dbReference type="InterPro" id="IPR010109">
    <property type="entry name" value="Citrate_synthase_euk"/>
</dbReference>
<dbReference type="InterPro" id="IPR002020">
    <property type="entry name" value="Citrate_synthase"/>
</dbReference>
<dbReference type="STRING" id="3871.A0A4P1QQU4"/>
<evidence type="ECO:0000256" key="4">
    <source>
        <dbReference type="RuleBase" id="RU000441"/>
    </source>
</evidence>
<dbReference type="GO" id="GO:0005975">
    <property type="term" value="P:carbohydrate metabolic process"/>
    <property type="evidence" value="ECO:0007669"/>
    <property type="project" value="TreeGrafter"/>
</dbReference>
<dbReference type="PRINTS" id="PR00143">
    <property type="entry name" value="CITRTSNTHASE"/>
</dbReference>
<dbReference type="InterPro" id="IPR016142">
    <property type="entry name" value="Citrate_synth-like_lrg_a-sub"/>
</dbReference>
<keyword evidence="2 4" id="KW-0808">Transferase</keyword>
<dbReference type="PANTHER" id="PTHR11739:SF8">
    <property type="entry name" value="CITRATE SYNTHASE, MITOCHONDRIAL"/>
    <property type="match status" value="1"/>
</dbReference>
<evidence type="ECO:0000256" key="3">
    <source>
        <dbReference type="PIRSR" id="PIRSR610109-1"/>
    </source>
</evidence>
<dbReference type="PANTHER" id="PTHR11739">
    <property type="entry name" value="CITRATE SYNTHASE"/>
    <property type="match status" value="1"/>
</dbReference>
<organism evidence="7 8">
    <name type="scientific">Lupinus angustifolius</name>
    <name type="common">Narrow-leaved blue lupine</name>
    <dbReference type="NCBI Taxonomy" id="3871"/>
    <lineage>
        <taxon>Eukaryota</taxon>
        <taxon>Viridiplantae</taxon>
        <taxon>Streptophyta</taxon>
        <taxon>Embryophyta</taxon>
        <taxon>Tracheophyta</taxon>
        <taxon>Spermatophyta</taxon>
        <taxon>Magnoliopsida</taxon>
        <taxon>eudicotyledons</taxon>
        <taxon>Gunneridae</taxon>
        <taxon>Pentapetalae</taxon>
        <taxon>rosids</taxon>
        <taxon>fabids</taxon>
        <taxon>Fabales</taxon>
        <taxon>Fabaceae</taxon>
        <taxon>Papilionoideae</taxon>
        <taxon>50 kb inversion clade</taxon>
        <taxon>genistoids sensu lato</taxon>
        <taxon>core genistoids</taxon>
        <taxon>Genisteae</taxon>
        <taxon>Lupinus</taxon>
    </lineage>
</organism>
<dbReference type="GO" id="GO:0006101">
    <property type="term" value="P:citrate metabolic process"/>
    <property type="evidence" value="ECO:0007669"/>
    <property type="project" value="InterPro"/>
</dbReference>
<dbReference type="Pfam" id="PF05678">
    <property type="entry name" value="VQ"/>
    <property type="match status" value="1"/>
</dbReference>
<keyword evidence="8" id="KW-1185">Reference proteome</keyword>
<gene>
    <name evidence="7" type="ORF">TanjilG_02301</name>
</gene>
<dbReference type="NCBIfam" id="TIGR01793">
    <property type="entry name" value="cit_synth_euk"/>
    <property type="match status" value="1"/>
</dbReference>
<dbReference type="PROSITE" id="PS00480">
    <property type="entry name" value="CITRATE_SYNTHASE"/>
    <property type="match status" value="1"/>
</dbReference>
<feature type="compositionally biased region" description="Basic and acidic residues" evidence="5">
    <location>
        <begin position="60"/>
        <end position="71"/>
    </location>
</feature>
<proteinExistence type="inferred from homology"/>
<sequence length="546" mass="60900">MTKLQTCYPKSATSSKVGIERDSHVISKFKPKIRIIHIYAPEIIKTDAANFRELVQRLTGKPEDKGRDGSKSKTIPTKYPMDLNPNKGMNMIMEEEEEGGGEEFMNLQNGIRDLFSELRELVPEHQERVKKLRKEHGSVELGKITVDMVLGGMRGMTALLWLGSAVDPDEGIRFRSMTIPDCQKTLPGAFPGGEPLPEAVLWLLLTGKIPSKEQVDSLAQELRSRATIPDYAYKAIDALPVHAHAMTQFTTGVMALQVQSEFQKAYEGGIPKARYWEPTYEDSMNLIARLPSIAAYIYRRKYKDGKIIPMDDSLDYGANYAHMLGFDDPEMLEFMRLYISIHSDHEGGNVSSHTAHLVATPLSDPYLAFAAALNGLAGPLHGLANQEVLRWIRSIVAEFGTPDISTEQLSDYIHKTLNSGQVVPGYGHGVLRNTDPRYTCQREFALKHLPNDPLFQLVSKIKEVVPPILTKLGKVKNPWPNVDAHSGVLLNYYGLTEENYYTVLFGVARSIGVGPQLIWDRALGLPLERPKSVTLEKLEALCGKSS</sequence>
<feature type="domain" description="VQ" evidence="6">
    <location>
        <begin position="38"/>
        <end position="63"/>
    </location>
</feature>
<dbReference type="Gene3D" id="1.10.230.10">
    <property type="entry name" value="Cytochrome P450-Terp, domain 2"/>
    <property type="match status" value="1"/>
</dbReference>
<dbReference type="FunFam" id="1.10.230.10:FF:000001">
    <property type="entry name" value="Citrate synthase"/>
    <property type="match status" value="1"/>
</dbReference>
<evidence type="ECO:0000256" key="2">
    <source>
        <dbReference type="ARBA" id="ARBA00022679"/>
    </source>
</evidence>
<dbReference type="AlphaFoldDB" id="A0A4P1QQU4"/>
<feature type="active site" evidence="3">
    <location>
        <position position="381"/>
    </location>
</feature>
<dbReference type="GO" id="GO:0006099">
    <property type="term" value="P:tricarboxylic acid cycle"/>
    <property type="evidence" value="ECO:0007669"/>
    <property type="project" value="InterPro"/>
</dbReference>
<feature type="active site" evidence="3">
    <location>
        <position position="428"/>
    </location>
</feature>
<evidence type="ECO:0000256" key="5">
    <source>
        <dbReference type="SAM" id="MobiDB-lite"/>
    </source>
</evidence>
<dbReference type="Proteomes" id="UP000188354">
    <property type="component" value="Chromosome LG19"/>
</dbReference>
<dbReference type="Gene3D" id="1.10.580.10">
    <property type="entry name" value="Citrate Synthase, domain 1"/>
    <property type="match status" value="1"/>
</dbReference>
<evidence type="ECO:0000313" key="7">
    <source>
        <dbReference type="EMBL" id="OIV92538.1"/>
    </source>
</evidence>
<comment type="similarity">
    <text evidence="1 4">Belongs to the citrate synthase family.</text>
</comment>
<protein>
    <recommendedName>
        <fullName evidence="4">Citrate synthase</fullName>
    </recommendedName>
</protein>
<dbReference type="InterPro" id="IPR016143">
    <property type="entry name" value="Citrate_synth-like_sm_a-sub"/>
</dbReference>
<evidence type="ECO:0000259" key="6">
    <source>
        <dbReference type="Pfam" id="PF05678"/>
    </source>
</evidence>
<feature type="active site" evidence="3">
    <location>
        <position position="483"/>
    </location>
</feature>